<protein>
    <submittedName>
        <fullName evidence="1">Uncharacterized protein</fullName>
    </submittedName>
</protein>
<dbReference type="EMBL" id="VNHX01000005">
    <property type="protein sequence ID" value="TYP96647.1"/>
    <property type="molecule type" value="Genomic_DNA"/>
</dbReference>
<evidence type="ECO:0000313" key="1">
    <source>
        <dbReference type="EMBL" id="TYP96647.1"/>
    </source>
</evidence>
<sequence length="50" mass="5945">MLTHYVSTKQTYIYFFFKTKIKENNICLSMLRCRPATPLKILYSFGGTFE</sequence>
<gene>
    <name evidence="1" type="ORF">BC792_105138</name>
</gene>
<proteinExistence type="predicted"/>
<dbReference type="Proteomes" id="UP000325105">
    <property type="component" value="Unassembled WGS sequence"/>
</dbReference>
<name>A0A5S5DL52_9SPHI</name>
<accession>A0A5S5DL52</accession>
<comment type="caution">
    <text evidence="1">The sequence shown here is derived from an EMBL/GenBank/DDBJ whole genome shotgun (WGS) entry which is preliminary data.</text>
</comment>
<evidence type="ECO:0000313" key="2">
    <source>
        <dbReference type="Proteomes" id="UP000325105"/>
    </source>
</evidence>
<organism evidence="1 2">
    <name type="scientific">Sphingobacterium allocomposti</name>
    <dbReference type="NCBI Taxonomy" id="415956"/>
    <lineage>
        <taxon>Bacteria</taxon>
        <taxon>Pseudomonadati</taxon>
        <taxon>Bacteroidota</taxon>
        <taxon>Sphingobacteriia</taxon>
        <taxon>Sphingobacteriales</taxon>
        <taxon>Sphingobacteriaceae</taxon>
        <taxon>Sphingobacterium</taxon>
    </lineage>
</organism>
<keyword evidence="2" id="KW-1185">Reference proteome</keyword>
<dbReference type="AlphaFoldDB" id="A0A5S5DL52"/>
<reference evidence="1 2" key="1">
    <citation type="submission" date="2019-07" db="EMBL/GenBank/DDBJ databases">
        <title>Genomic Encyclopedia of Archaeal and Bacterial Type Strains, Phase II (KMG-II): from individual species to whole genera.</title>
        <authorList>
            <person name="Goeker M."/>
        </authorList>
    </citation>
    <scope>NUCLEOTIDE SEQUENCE [LARGE SCALE GENOMIC DNA]</scope>
    <source>
        <strain evidence="1 2">DSM 18850</strain>
    </source>
</reference>